<feature type="non-terminal residue" evidence="1">
    <location>
        <position position="85"/>
    </location>
</feature>
<protein>
    <submittedName>
        <fullName evidence="1">CoA transferase</fullName>
    </submittedName>
</protein>
<reference evidence="1" key="1">
    <citation type="submission" date="2023-07" db="EMBL/GenBank/DDBJ databases">
        <title>Mycolicibacterium sp. nov., a novel bacterial species.</title>
        <authorList>
            <person name="Cao Y."/>
        </authorList>
    </citation>
    <scope>NUCLEOTIDE SEQUENCE</scope>
    <source>
        <strain evidence="1">KC 300</strain>
    </source>
</reference>
<proteinExistence type="predicted"/>
<gene>
    <name evidence="1" type="ORF">Q2100_29595</name>
</gene>
<dbReference type="GO" id="GO:0016740">
    <property type="term" value="F:transferase activity"/>
    <property type="evidence" value="ECO:0007669"/>
    <property type="project" value="UniProtKB-KW"/>
</dbReference>
<dbReference type="Proteomes" id="UP001168823">
    <property type="component" value="Unassembled WGS sequence"/>
</dbReference>
<sequence>MTALAIPAAVLNRARDTAAAVSALLGVAVDADELLTGRAALLGLSAGGRVSAGGATRLLETRDGWCALTLSRGDDIDAVPALLET</sequence>
<organism evidence="1 2">
    <name type="scientific">Mycolicibacterium arseniciresistens</name>
    <dbReference type="NCBI Taxonomy" id="3062257"/>
    <lineage>
        <taxon>Bacteria</taxon>
        <taxon>Bacillati</taxon>
        <taxon>Actinomycetota</taxon>
        <taxon>Actinomycetes</taxon>
        <taxon>Mycobacteriales</taxon>
        <taxon>Mycobacteriaceae</taxon>
        <taxon>Mycolicibacterium</taxon>
    </lineage>
</organism>
<keyword evidence="1" id="KW-0808">Transferase</keyword>
<evidence type="ECO:0000313" key="1">
    <source>
        <dbReference type="EMBL" id="MDO3639930.1"/>
    </source>
</evidence>
<keyword evidence="2" id="KW-1185">Reference proteome</keyword>
<comment type="caution">
    <text evidence="1">The sequence shown here is derived from an EMBL/GenBank/DDBJ whole genome shotgun (WGS) entry which is preliminary data.</text>
</comment>
<accession>A0ABT8USV6</accession>
<evidence type="ECO:0000313" key="2">
    <source>
        <dbReference type="Proteomes" id="UP001168823"/>
    </source>
</evidence>
<dbReference type="EMBL" id="JAUMSQ010000416">
    <property type="protein sequence ID" value="MDO3639930.1"/>
    <property type="molecule type" value="Genomic_DNA"/>
</dbReference>
<name>A0ABT8USV6_9MYCO</name>